<keyword evidence="2" id="KW-1185">Reference proteome</keyword>
<feature type="non-terminal residue" evidence="1">
    <location>
        <position position="1"/>
    </location>
</feature>
<reference evidence="1 2" key="1">
    <citation type="submission" date="2016-03" db="EMBL/GenBank/DDBJ databases">
        <title>EvidentialGene: Evidence-directed Construction of Genes on Genomes.</title>
        <authorList>
            <person name="Gilbert D.G."/>
            <person name="Choi J.-H."/>
            <person name="Mockaitis K."/>
            <person name="Colbourne J."/>
            <person name="Pfrender M."/>
        </authorList>
    </citation>
    <scope>NUCLEOTIDE SEQUENCE [LARGE SCALE GENOMIC DNA]</scope>
    <source>
        <strain evidence="1 2">Xinb3</strain>
        <tissue evidence="1">Complete organism</tissue>
    </source>
</reference>
<evidence type="ECO:0000313" key="1">
    <source>
        <dbReference type="EMBL" id="KZS18174.1"/>
    </source>
</evidence>
<accession>A0A162NQ02</accession>
<name>A0A162NQ02_9CRUS</name>
<comment type="caution">
    <text evidence="1">The sequence shown here is derived from an EMBL/GenBank/DDBJ whole genome shotgun (WGS) entry which is preliminary data.</text>
</comment>
<dbReference type="OrthoDB" id="413460at2759"/>
<gene>
    <name evidence="1" type="ORF">APZ42_015726</name>
</gene>
<dbReference type="Proteomes" id="UP000076858">
    <property type="component" value="Unassembled WGS sequence"/>
</dbReference>
<evidence type="ECO:0000313" key="2">
    <source>
        <dbReference type="Proteomes" id="UP000076858"/>
    </source>
</evidence>
<protein>
    <submittedName>
        <fullName evidence="1">RAD54B meiotic recombination-like protein</fullName>
    </submittedName>
</protein>
<dbReference type="EMBL" id="LRGB01000565">
    <property type="protein sequence ID" value="KZS18174.1"/>
    <property type="molecule type" value="Genomic_DNA"/>
</dbReference>
<sequence length="48" mass="5269">VGYKLAQLQDLEYGTILKVGGREVLIQDQILESLILSETSVGKIPQVI</sequence>
<dbReference type="AlphaFoldDB" id="A0A162NQ02"/>
<organism evidence="1 2">
    <name type="scientific">Daphnia magna</name>
    <dbReference type="NCBI Taxonomy" id="35525"/>
    <lineage>
        <taxon>Eukaryota</taxon>
        <taxon>Metazoa</taxon>
        <taxon>Ecdysozoa</taxon>
        <taxon>Arthropoda</taxon>
        <taxon>Crustacea</taxon>
        <taxon>Branchiopoda</taxon>
        <taxon>Diplostraca</taxon>
        <taxon>Cladocera</taxon>
        <taxon>Anomopoda</taxon>
        <taxon>Daphniidae</taxon>
        <taxon>Daphnia</taxon>
    </lineage>
</organism>
<proteinExistence type="predicted"/>